<feature type="domain" description="DUF7223" evidence="2">
    <location>
        <begin position="113"/>
        <end position="280"/>
    </location>
</feature>
<dbReference type="Pfam" id="PF23865">
    <property type="entry name" value="DUF7223"/>
    <property type="match status" value="1"/>
</dbReference>
<evidence type="ECO:0000259" key="2">
    <source>
        <dbReference type="Pfam" id="PF23865"/>
    </source>
</evidence>
<name>A0A6A6GBM4_9PEZI</name>
<keyword evidence="4" id="KW-1185">Reference proteome</keyword>
<feature type="region of interest" description="Disordered" evidence="1">
    <location>
        <begin position="83"/>
        <end position="104"/>
    </location>
</feature>
<dbReference type="InterPro" id="IPR055647">
    <property type="entry name" value="DUF7223"/>
</dbReference>
<protein>
    <recommendedName>
        <fullName evidence="2">DUF7223 domain-containing protein</fullName>
    </recommendedName>
</protein>
<accession>A0A6A6GBM4</accession>
<dbReference type="EMBL" id="ML992507">
    <property type="protein sequence ID" value="KAF2223018.1"/>
    <property type="molecule type" value="Genomic_DNA"/>
</dbReference>
<organism evidence="3 4">
    <name type="scientific">Elsinoe ampelina</name>
    <dbReference type="NCBI Taxonomy" id="302913"/>
    <lineage>
        <taxon>Eukaryota</taxon>
        <taxon>Fungi</taxon>
        <taxon>Dikarya</taxon>
        <taxon>Ascomycota</taxon>
        <taxon>Pezizomycotina</taxon>
        <taxon>Dothideomycetes</taxon>
        <taxon>Dothideomycetidae</taxon>
        <taxon>Myriangiales</taxon>
        <taxon>Elsinoaceae</taxon>
        <taxon>Elsinoe</taxon>
    </lineage>
</organism>
<evidence type="ECO:0000256" key="1">
    <source>
        <dbReference type="SAM" id="MobiDB-lite"/>
    </source>
</evidence>
<feature type="compositionally biased region" description="Low complexity" evidence="1">
    <location>
        <begin position="83"/>
        <end position="99"/>
    </location>
</feature>
<evidence type="ECO:0000313" key="3">
    <source>
        <dbReference type="EMBL" id="KAF2223018.1"/>
    </source>
</evidence>
<reference evidence="4" key="1">
    <citation type="journal article" date="2020" name="Stud. Mycol.">
        <title>101 Dothideomycetes genomes: A test case for predicting lifestyles and emergence of pathogens.</title>
        <authorList>
            <person name="Haridas S."/>
            <person name="Albert R."/>
            <person name="Binder M."/>
            <person name="Bloem J."/>
            <person name="LaButti K."/>
            <person name="Salamov A."/>
            <person name="Andreopoulos B."/>
            <person name="Baker S."/>
            <person name="Barry K."/>
            <person name="Bills G."/>
            <person name="Bluhm B."/>
            <person name="Cannon C."/>
            <person name="Castanera R."/>
            <person name="Culley D."/>
            <person name="Daum C."/>
            <person name="Ezra D."/>
            <person name="Gonzalez J."/>
            <person name="Henrissat B."/>
            <person name="Kuo A."/>
            <person name="Liang C."/>
            <person name="Lipzen A."/>
            <person name="Lutzoni F."/>
            <person name="Magnuson J."/>
            <person name="Mondo S."/>
            <person name="Nolan M."/>
            <person name="Ohm R."/>
            <person name="Pangilinan J."/>
            <person name="Park H.-J."/>
            <person name="Ramirez L."/>
            <person name="Alfaro M."/>
            <person name="Sun H."/>
            <person name="Tritt A."/>
            <person name="Yoshinaga Y."/>
            <person name="Zwiers L.-H."/>
            <person name="Turgeon B."/>
            <person name="Goodwin S."/>
            <person name="Spatafora J."/>
            <person name="Crous P."/>
            <person name="Grigoriev I."/>
        </authorList>
    </citation>
    <scope>NUCLEOTIDE SEQUENCE [LARGE SCALE GENOMIC DNA]</scope>
    <source>
        <strain evidence="4">CECT 20119</strain>
    </source>
</reference>
<sequence length="576" mass="61797">MEATPEPTYTFWDLLWGAITSAVTTIVNIVVTAVEIVATIITGYEGEFLRGKFDLNLAPPNEDESPWGPAYLLLKYPQDGSGPPARARASAVATAAPGSSDDDDGGFSGSIAAYCVDCGARGTIEYWGSADLSITGGLRKLQVGMQGNLAAGLNLGIQVEGKYTTPKLRRSIIPPVGVPFIKIPGIITVGPQMSLEATLQASVSASGEILAGVSLDVPYFNVMYDLVDKENSRSVGLDDMNIKKYFQIKGKLSAEATLGLPISLGIGVEIPLLEANFAAKLINTPAITAEASYQHDIASGGNVPKPDDDEDKCSGIEWGIKFSNTLAFNLLDIYEKELLAWKPPPFVKGCINFTSDTATIGNASSDKYSNSISTPTFDFATNATTGASLVDTSNSLFLVSALDHNLYVQKSPEGATFFQNSTTTSNTWLVDQRKKKYKDEPVLLTDERNQAMFLFPSLLQRFGVSRVRMAGVDRIPAGSRMTALAAGDLDNKSDTPSAYFFSAPAGIQFEDGPRVLLPAVCEVEDAMGHRLPKVFVVMHPVDGLKTLMENEYMPRVVTGGTARNCSILALKLARQL</sequence>
<proteinExistence type="predicted"/>
<dbReference type="OrthoDB" id="160645at2759"/>
<dbReference type="Proteomes" id="UP000799538">
    <property type="component" value="Unassembled WGS sequence"/>
</dbReference>
<evidence type="ECO:0000313" key="4">
    <source>
        <dbReference type="Proteomes" id="UP000799538"/>
    </source>
</evidence>
<gene>
    <name evidence="3" type="ORF">BDZ85DRAFT_262819</name>
</gene>
<dbReference type="AlphaFoldDB" id="A0A6A6GBM4"/>